<feature type="compositionally biased region" description="Polar residues" evidence="1">
    <location>
        <begin position="48"/>
        <end position="62"/>
    </location>
</feature>
<organism evidence="2 3">
    <name type="scientific">Trema orientale</name>
    <name type="common">Charcoal tree</name>
    <name type="synonym">Celtis orientalis</name>
    <dbReference type="NCBI Taxonomy" id="63057"/>
    <lineage>
        <taxon>Eukaryota</taxon>
        <taxon>Viridiplantae</taxon>
        <taxon>Streptophyta</taxon>
        <taxon>Embryophyta</taxon>
        <taxon>Tracheophyta</taxon>
        <taxon>Spermatophyta</taxon>
        <taxon>Magnoliopsida</taxon>
        <taxon>eudicotyledons</taxon>
        <taxon>Gunneridae</taxon>
        <taxon>Pentapetalae</taxon>
        <taxon>rosids</taxon>
        <taxon>fabids</taxon>
        <taxon>Rosales</taxon>
        <taxon>Cannabaceae</taxon>
        <taxon>Trema</taxon>
    </lineage>
</organism>
<proteinExistence type="predicted"/>
<dbReference type="AlphaFoldDB" id="A0A2P5EJ79"/>
<keyword evidence="3" id="KW-1185">Reference proteome</keyword>
<dbReference type="OrthoDB" id="1747369at2759"/>
<reference evidence="3" key="1">
    <citation type="submission" date="2016-06" db="EMBL/GenBank/DDBJ databases">
        <title>Parallel loss of symbiosis genes in relatives of nitrogen-fixing non-legume Parasponia.</title>
        <authorList>
            <person name="Van Velzen R."/>
            <person name="Holmer R."/>
            <person name="Bu F."/>
            <person name="Rutten L."/>
            <person name="Van Zeijl A."/>
            <person name="Liu W."/>
            <person name="Santuari L."/>
            <person name="Cao Q."/>
            <person name="Sharma T."/>
            <person name="Shen D."/>
            <person name="Roswanjaya Y."/>
            <person name="Wardhani T."/>
            <person name="Kalhor M.S."/>
            <person name="Jansen J."/>
            <person name="Van den Hoogen J."/>
            <person name="Gungor B."/>
            <person name="Hartog M."/>
            <person name="Hontelez J."/>
            <person name="Verver J."/>
            <person name="Yang W.-C."/>
            <person name="Schijlen E."/>
            <person name="Repin R."/>
            <person name="Schilthuizen M."/>
            <person name="Schranz E."/>
            <person name="Heidstra R."/>
            <person name="Miyata K."/>
            <person name="Fedorova E."/>
            <person name="Kohlen W."/>
            <person name="Bisseling T."/>
            <person name="Smit S."/>
            <person name="Geurts R."/>
        </authorList>
    </citation>
    <scope>NUCLEOTIDE SEQUENCE [LARGE SCALE GENOMIC DNA]</scope>
    <source>
        <strain evidence="3">cv. RG33-2</strain>
    </source>
</reference>
<evidence type="ECO:0000313" key="2">
    <source>
        <dbReference type="EMBL" id="PON85585.1"/>
    </source>
</evidence>
<comment type="caution">
    <text evidence="2">The sequence shown here is derived from an EMBL/GenBank/DDBJ whole genome shotgun (WGS) entry which is preliminary data.</text>
</comment>
<sequence length="203" mass="22669">MITELEDDPLPPRKKSGAVIRELEDDSPLKGKNQIGSQPLVESHFNQPQIPIRNPQNNTTGGDNLGVDTEFHDEAYVQDEAPFIPNEHVFNENGQCNGVFGVEGNGAAAHIDGDSDFEGDIRNIGHGDEGYNGQRVALVFNENIDMANPVFQLGCPFLLYARVMADKVTFKVRKLHSQHDYGLVFNNPRLDSTWLSKKYLSRF</sequence>
<protein>
    <submittedName>
        <fullName evidence="2">Uncharacterized protein</fullName>
    </submittedName>
</protein>
<gene>
    <name evidence="2" type="ORF">TorRG33x02_185870</name>
</gene>
<dbReference type="Proteomes" id="UP000237000">
    <property type="component" value="Unassembled WGS sequence"/>
</dbReference>
<dbReference type="InParanoid" id="A0A2P5EJ79"/>
<dbReference type="EMBL" id="JXTC01000145">
    <property type="protein sequence ID" value="PON85585.1"/>
    <property type="molecule type" value="Genomic_DNA"/>
</dbReference>
<name>A0A2P5EJ79_TREOI</name>
<feature type="region of interest" description="Disordered" evidence="1">
    <location>
        <begin position="48"/>
        <end position="67"/>
    </location>
</feature>
<feature type="region of interest" description="Disordered" evidence="1">
    <location>
        <begin position="1"/>
        <end position="38"/>
    </location>
</feature>
<evidence type="ECO:0000313" key="3">
    <source>
        <dbReference type="Proteomes" id="UP000237000"/>
    </source>
</evidence>
<accession>A0A2P5EJ79</accession>
<evidence type="ECO:0000256" key="1">
    <source>
        <dbReference type="SAM" id="MobiDB-lite"/>
    </source>
</evidence>